<dbReference type="Proteomes" id="UP000663877">
    <property type="component" value="Unassembled WGS sequence"/>
</dbReference>
<accession>A0A816FMT5</accession>
<gene>
    <name evidence="2" type="ORF">BJG266_LOCUS46691</name>
    <name evidence="3" type="ORF">QVE165_LOCUS63724</name>
</gene>
<protein>
    <submittedName>
        <fullName evidence="3">Uncharacterized protein</fullName>
    </submittedName>
</protein>
<evidence type="ECO:0000313" key="3">
    <source>
        <dbReference type="EMBL" id="CAF1663523.1"/>
    </source>
</evidence>
<feature type="region of interest" description="Disordered" evidence="1">
    <location>
        <begin position="194"/>
        <end position="279"/>
    </location>
</feature>
<reference evidence="3" key="1">
    <citation type="submission" date="2021-02" db="EMBL/GenBank/DDBJ databases">
        <authorList>
            <person name="Nowell W R."/>
        </authorList>
    </citation>
    <scope>NUCLEOTIDE SEQUENCE</scope>
</reference>
<feature type="compositionally biased region" description="Low complexity" evidence="1">
    <location>
        <begin position="146"/>
        <end position="161"/>
    </location>
</feature>
<dbReference type="EMBL" id="CAJNOI010004999">
    <property type="protein sequence ID" value="CAF1557422.1"/>
    <property type="molecule type" value="Genomic_DNA"/>
</dbReference>
<feature type="compositionally biased region" description="Polar residues" evidence="1">
    <location>
        <begin position="248"/>
        <end position="278"/>
    </location>
</feature>
<dbReference type="OrthoDB" id="10019778at2759"/>
<sequence length="466" mass="53170">MTRNDETPTSLMDTSTSFAQEGQMLSPDRRRVRVDFAYSFDNDQLVPMTQTTIIKSEPCFKVTAIEDEVTKHFYHNKSHNKINQRIPSEADSLDEDYSYNSHNGKQTIYKGNNAKHPVSDRTNSSSIKSILKKPQTRQEEKNQSRPLSPSSKGKGTSSTGLDSNSVEDLAEMTARHKLTSPSIYTRSLHSQTMNIFDPNNSYEIRSKTPRPPRLQYYIKPYRGEPSGPTNKSKLRSRSLSRNRLAQSLPLSTTRRNTDPNSTKSMHPSTRQSSRNVSWSPAREYIHEEKDQKMATTTTTANKKKEILSNKINSSTLSIGPSLSLNIPCIPNSSSIISIPIRFQKSQSTQFPAPCSSIDSYYSPTAIDHSMISIKPIIQNNYNYEAKENILISSYSSSTVGEYKREHNTTMQRYDKLLEKMRTTDEELKLLSRSWMYTNKQHQIPVSTNDLFYPEVSETYEIEFFNG</sequence>
<evidence type="ECO:0000313" key="4">
    <source>
        <dbReference type="Proteomes" id="UP000663832"/>
    </source>
</evidence>
<keyword evidence="4" id="KW-1185">Reference proteome</keyword>
<comment type="caution">
    <text evidence="3">The sequence shown here is derived from an EMBL/GenBank/DDBJ whole genome shotgun (WGS) entry which is preliminary data.</text>
</comment>
<dbReference type="EMBL" id="CAJNOM010005399">
    <property type="protein sequence ID" value="CAF1663523.1"/>
    <property type="molecule type" value="Genomic_DNA"/>
</dbReference>
<proteinExistence type="predicted"/>
<name>A0A816FMT5_9BILA</name>
<evidence type="ECO:0000256" key="1">
    <source>
        <dbReference type="SAM" id="MobiDB-lite"/>
    </source>
</evidence>
<feature type="compositionally biased region" description="Polar residues" evidence="1">
    <location>
        <begin position="194"/>
        <end position="203"/>
    </location>
</feature>
<dbReference type="AlphaFoldDB" id="A0A816FMT5"/>
<feature type="compositionally biased region" description="Polar residues" evidence="1">
    <location>
        <begin position="98"/>
        <end position="110"/>
    </location>
</feature>
<feature type="region of interest" description="Disordered" evidence="1">
    <location>
        <begin position="93"/>
        <end position="163"/>
    </location>
</feature>
<evidence type="ECO:0000313" key="2">
    <source>
        <dbReference type="EMBL" id="CAF1557422.1"/>
    </source>
</evidence>
<dbReference type="Proteomes" id="UP000663832">
    <property type="component" value="Unassembled WGS sequence"/>
</dbReference>
<organism evidence="3 4">
    <name type="scientific">Adineta steineri</name>
    <dbReference type="NCBI Taxonomy" id="433720"/>
    <lineage>
        <taxon>Eukaryota</taxon>
        <taxon>Metazoa</taxon>
        <taxon>Spiralia</taxon>
        <taxon>Gnathifera</taxon>
        <taxon>Rotifera</taxon>
        <taxon>Eurotatoria</taxon>
        <taxon>Bdelloidea</taxon>
        <taxon>Adinetida</taxon>
        <taxon>Adinetidae</taxon>
        <taxon>Adineta</taxon>
    </lineage>
</organism>